<keyword evidence="3" id="KW-0862">Zinc</keyword>
<dbReference type="InterPro" id="IPR002893">
    <property type="entry name" value="Znf_MYND"/>
</dbReference>
<feature type="domain" description="MYND-type" evidence="5">
    <location>
        <begin position="9"/>
        <end position="45"/>
    </location>
</feature>
<dbReference type="Proteomes" id="UP001140560">
    <property type="component" value="Unassembled WGS sequence"/>
</dbReference>
<accession>A0A9W9CIT3</accession>
<dbReference type="OrthoDB" id="432970at2759"/>
<sequence length="391" mass="44362">MASEVVLKCATCSEPATNKCGGCSSLVYCCRYCQTKDWPNHKIICRNTQLEKTLVRVTDIVQTAYFTFRENTWDTPITTIEEEGNELLIYDGDQKNNATYFVKFPIHLIKNKGVRMAVLTAWMCAEPLAFMHNLIMKLLDGSYNSHVLMGQMLILSLPLGLKVKVHEVQVNLKNIERKTTAVGPGGSRHSNWPNFVHEVLHVKSSKTGRQWLIDISGGQFGICQAFWKWEDYEAKYVERVTAKFNPSTMKILIGKLAKIPGNPTLAYELPGQAAAELDQALAKWTTNHMVLSDLIKLKDKEYEPLKRDLLRRMDEAVSNFIKRNDFTALVKTQKAYEAVNPRTSIVQVNTTNQWLKTVNLEGRRPVLASGDDEAFEEFRKNVAPGTKVLKF</sequence>
<gene>
    <name evidence="6" type="ORF">N0V83_009262</name>
</gene>
<organism evidence="6 7">
    <name type="scientific">Neocucurbitaria cava</name>
    <dbReference type="NCBI Taxonomy" id="798079"/>
    <lineage>
        <taxon>Eukaryota</taxon>
        <taxon>Fungi</taxon>
        <taxon>Dikarya</taxon>
        <taxon>Ascomycota</taxon>
        <taxon>Pezizomycotina</taxon>
        <taxon>Dothideomycetes</taxon>
        <taxon>Pleosporomycetidae</taxon>
        <taxon>Pleosporales</taxon>
        <taxon>Pleosporineae</taxon>
        <taxon>Cucurbitariaceae</taxon>
        <taxon>Neocucurbitaria</taxon>
    </lineage>
</organism>
<proteinExistence type="predicted"/>
<dbReference type="SUPFAM" id="SSF144232">
    <property type="entry name" value="HIT/MYND zinc finger-like"/>
    <property type="match status" value="1"/>
</dbReference>
<evidence type="ECO:0000256" key="3">
    <source>
        <dbReference type="ARBA" id="ARBA00022833"/>
    </source>
</evidence>
<keyword evidence="2 4" id="KW-0863">Zinc-finger</keyword>
<evidence type="ECO:0000313" key="6">
    <source>
        <dbReference type="EMBL" id="KAJ4364665.1"/>
    </source>
</evidence>
<dbReference type="EMBL" id="JAPEUY010000017">
    <property type="protein sequence ID" value="KAJ4364665.1"/>
    <property type="molecule type" value="Genomic_DNA"/>
</dbReference>
<dbReference type="PROSITE" id="PS01360">
    <property type="entry name" value="ZF_MYND_1"/>
    <property type="match status" value="1"/>
</dbReference>
<evidence type="ECO:0000313" key="7">
    <source>
        <dbReference type="Proteomes" id="UP001140560"/>
    </source>
</evidence>
<keyword evidence="1" id="KW-0479">Metal-binding</keyword>
<dbReference type="PROSITE" id="PS50865">
    <property type="entry name" value="ZF_MYND_2"/>
    <property type="match status" value="1"/>
</dbReference>
<reference evidence="6" key="1">
    <citation type="submission" date="2022-10" db="EMBL/GenBank/DDBJ databases">
        <title>Tapping the CABI collections for fungal endophytes: first genome assemblies for Collariella, Neodidymelliopsis, Ascochyta clinopodiicola, Didymella pomorum, Didymosphaeria variabile, Neocosmospora piperis and Neocucurbitaria cava.</title>
        <authorList>
            <person name="Hill R."/>
        </authorList>
    </citation>
    <scope>NUCLEOTIDE SEQUENCE</scope>
    <source>
        <strain evidence="6">IMI 356814</strain>
    </source>
</reference>
<dbReference type="AlphaFoldDB" id="A0A9W9CIT3"/>
<evidence type="ECO:0000259" key="5">
    <source>
        <dbReference type="PROSITE" id="PS50865"/>
    </source>
</evidence>
<evidence type="ECO:0000256" key="2">
    <source>
        <dbReference type="ARBA" id="ARBA00022771"/>
    </source>
</evidence>
<keyword evidence="7" id="KW-1185">Reference proteome</keyword>
<dbReference type="GO" id="GO:0008270">
    <property type="term" value="F:zinc ion binding"/>
    <property type="evidence" value="ECO:0007669"/>
    <property type="project" value="UniProtKB-KW"/>
</dbReference>
<dbReference type="Gene3D" id="6.10.140.2220">
    <property type="match status" value="1"/>
</dbReference>
<protein>
    <recommendedName>
        <fullName evidence="5">MYND-type domain-containing protein</fullName>
    </recommendedName>
</protein>
<comment type="caution">
    <text evidence="6">The sequence shown here is derived from an EMBL/GenBank/DDBJ whole genome shotgun (WGS) entry which is preliminary data.</text>
</comment>
<dbReference type="Pfam" id="PF01753">
    <property type="entry name" value="zf-MYND"/>
    <property type="match status" value="1"/>
</dbReference>
<name>A0A9W9CIT3_9PLEO</name>
<evidence type="ECO:0000256" key="4">
    <source>
        <dbReference type="PROSITE-ProRule" id="PRU00134"/>
    </source>
</evidence>
<evidence type="ECO:0000256" key="1">
    <source>
        <dbReference type="ARBA" id="ARBA00022723"/>
    </source>
</evidence>